<dbReference type="AlphaFoldDB" id="A0A8M8UWR0"/>
<dbReference type="PANTHER" id="PTHR47347">
    <property type="entry name" value="GOLGIN CANDIDATE 5"/>
    <property type="match status" value="1"/>
</dbReference>
<evidence type="ECO:0000259" key="6">
    <source>
        <dbReference type="Pfam" id="PF12325"/>
    </source>
</evidence>
<feature type="region of interest" description="Disordered" evidence="5">
    <location>
        <begin position="39"/>
        <end position="339"/>
    </location>
</feature>
<organism evidence="7 8">
    <name type="scientific">Sesamum indicum</name>
    <name type="common">Oriental sesame</name>
    <name type="synonym">Sesamum orientale</name>
    <dbReference type="NCBI Taxonomy" id="4182"/>
    <lineage>
        <taxon>Eukaryota</taxon>
        <taxon>Viridiplantae</taxon>
        <taxon>Streptophyta</taxon>
        <taxon>Embryophyta</taxon>
        <taxon>Tracheophyta</taxon>
        <taxon>Spermatophyta</taxon>
        <taxon>Magnoliopsida</taxon>
        <taxon>eudicotyledons</taxon>
        <taxon>Gunneridae</taxon>
        <taxon>Pentapetalae</taxon>
        <taxon>asterids</taxon>
        <taxon>lamiids</taxon>
        <taxon>Lamiales</taxon>
        <taxon>Pedaliaceae</taxon>
        <taxon>Sesamum</taxon>
    </lineage>
</organism>
<feature type="compositionally biased region" description="Basic and acidic residues" evidence="5">
    <location>
        <begin position="146"/>
        <end position="156"/>
    </location>
</feature>
<dbReference type="GeneID" id="105157648"/>
<accession>A0A8M8UWR0</accession>
<feature type="coiled-coil region" evidence="4">
    <location>
        <begin position="647"/>
        <end position="776"/>
    </location>
</feature>
<feature type="compositionally biased region" description="Basic and acidic residues" evidence="5">
    <location>
        <begin position="315"/>
        <end position="327"/>
    </location>
</feature>
<feature type="compositionally biased region" description="Polar residues" evidence="5">
    <location>
        <begin position="175"/>
        <end position="184"/>
    </location>
</feature>
<evidence type="ECO:0000313" key="8">
    <source>
        <dbReference type="RefSeq" id="XP_020548430.1"/>
    </source>
</evidence>
<dbReference type="InterPro" id="IPR022091">
    <property type="entry name" value="TMF_TATA-bd"/>
</dbReference>
<feature type="compositionally biased region" description="Basic and acidic residues" evidence="5">
    <location>
        <begin position="122"/>
        <end position="137"/>
    </location>
</feature>
<reference evidence="8" key="2">
    <citation type="submission" date="2025-08" db="UniProtKB">
        <authorList>
            <consortium name="RefSeq"/>
        </authorList>
    </citation>
    <scope>IDENTIFICATION</scope>
</reference>
<protein>
    <submittedName>
        <fullName evidence="8">Golgin candidate 5</fullName>
    </submittedName>
</protein>
<comment type="subcellular location">
    <subcellularLocation>
        <location evidence="1">Golgi apparatus</location>
    </subcellularLocation>
</comment>
<name>A0A8M8UWR0_SESIN</name>
<dbReference type="RefSeq" id="XP_020548430.1">
    <property type="nucleotide sequence ID" value="XM_020692771.1"/>
</dbReference>
<dbReference type="InterPro" id="IPR022092">
    <property type="entry name" value="TMF_DNA-bd"/>
</dbReference>
<dbReference type="Pfam" id="PF12329">
    <property type="entry name" value="TMF_DNA_bd"/>
    <property type="match status" value="1"/>
</dbReference>
<feature type="coiled-coil region" evidence="4">
    <location>
        <begin position="924"/>
        <end position="951"/>
    </location>
</feature>
<feature type="coiled-coil region" evidence="4">
    <location>
        <begin position="544"/>
        <end position="617"/>
    </location>
</feature>
<dbReference type="GO" id="GO:0005794">
    <property type="term" value="C:Golgi apparatus"/>
    <property type="evidence" value="ECO:0007669"/>
    <property type="project" value="UniProtKB-SubCell"/>
</dbReference>
<feature type="coiled-coil region" evidence="4">
    <location>
        <begin position="461"/>
        <end position="516"/>
    </location>
</feature>
<evidence type="ECO:0000256" key="5">
    <source>
        <dbReference type="SAM" id="MobiDB-lite"/>
    </source>
</evidence>
<proteinExistence type="predicted"/>
<feature type="compositionally biased region" description="Polar residues" evidence="5">
    <location>
        <begin position="329"/>
        <end position="338"/>
    </location>
</feature>
<dbReference type="OrthoDB" id="74178at2759"/>
<evidence type="ECO:0000256" key="1">
    <source>
        <dbReference type="ARBA" id="ARBA00004555"/>
    </source>
</evidence>
<evidence type="ECO:0000256" key="3">
    <source>
        <dbReference type="ARBA" id="ARBA00023054"/>
    </source>
</evidence>
<sequence>MAWFSGKVSLGNFPDFAGAVNKLSESVKNIEKNFDSALGLEEKSDATGSSSEASGLWPSATDRKALFEPIMGFMGQKGEEGTVESSEKPNSSKPTSPVKEEPVKNDSSANHASEEISYEEEASGKVEKEDAETRSTEEIQDSSGEPEDKAAAHSETELVSPSIPLEVSEQKPMQVAQTESVNNLQEERSEEALPTLLESIQPELTSHMGQVEVSASMPRKDDATGLPESIHEQKEHEVEVKEAFQAQAPDASSDGQDESVESFIPDSSHKTGDAEDKSRENLPTLHTNDIEASEAASDLVAHQDSTIAESVQLKQHSDDDSDAKEQRLSAMTNSSDVTDSVAELERVKKEMKMLETALQGAARQAQAKADEIAKLMNENEQLKAVIDDLRRKTSEADIESLREEYHQRVAALERKVYALTKERDTLRREQSKKSDAAALLKEKDEIISQVMAEGEELSKKQAVQESQIRKLRAQIRELEEEKKALLTKLQAEESKVESIKRDKTETEKLLQETVEKHQAELATQKEYYTNALNAAKEAEALAEARANTEARTELESRLREAEDRESMLVQTLEELRQTLSRREQQAVFREDMLRRDIEDLQKRYQASERRCEELITQVPDSTRPLLRQIEAMQETAARRAEAWAAVERSLNSRLQEAEAKAAAAEEKERSITERLMQTLSRINVLEAQISCLRAEQTQLTKSLEKERQRAAENRQEYLALKEEADTQEGHVNQLEEEIRELKRKHKEELHEARTHQELLQQELERERARVDQERGAHLHSPAIPGQGPILRQKSAALENGLVRKLSSASSLSGMEESYFLQTTLDSSENLSEHRSVGDGTMSPYFMRSMTSSTFEAALRQKEGELASYMSRLASMESIRDSLAEELVKMTAQCEKLRAEAATLPGIRAELEALRRRHSAALELMGERDEELEELRADIVDLKEMYREQVNLLVNKIQVLSSSIGAAR</sequence>
<feature type="compositionally biased region" description="Basic and acidic residues" evidence="5">
    <location>
        <begin position="267"/>
        <end position="280"/>
    </location>
</feature>
<keyword evidence="3 4" id="KW-0175">Coiled coil</keyword>
<keyword evidence="7" id="KW-1185">Reference proteome</keyword>
<reference evidence="8" key="1">
    <citation type="journal article" date="2012" name="BMC Genomics">
        <title>Development and validation of genic-SSR markers in sesame by RNA-seq.</title>
        <authorList>
            <person name="Zhang H."/>
            <person name="Wei L."/>
            <person name="Miao H."/>
            <person name="Zhang T."/>
            <person name="Wang C."/>
        </authorList>
    </citation>
    <scope>NUCLEOTIDE SEQUENCE</scope>
</reference>
<feature type="compositionally biased region" description="Basic and acidic residues" evidence="5">
    <location>
        <begin position="218"/>
        <end position="242"/>
    </location>
</feature>
<feature type="domain" description="TATA element modulatory factor 1 TATA binding" evidence="6">
    <location>
        <begin position="852"/>
        <end position="951"/>
    </location>
</feature>
<evidence type="ECO:0000313" key="7">
    <source>
        <dbReference type="Proteomes" id="UP000504604"/>
    </source>
</evidence>
<evidence type="ECO:0000256" key="2">
    <source>
        <dbReference type="ARBA" id="ARBA00023034"/>
    </source>
</evidence>
<dbReference type="KEGG" id="sind:105157648"/>
<evidence type="ECO:0000256" key="4">
    <source>
        <dbReference type="SAM" id="Coils"/>
    </source>
</evidence>
<feature type="compositionally biased region" description="Polar residues" evidence="5">
    <location>
        <begin position="303"/>
        <end position="314"/>
    </location>
</feature>
<keyword evidence="2" id="KW-0333">Golgi apparatus</keyword>
<dbReference type="Pfam" id="PF12325">
    <property type="entry name" value="TMF_TATA_bd"/>
    <property type="match status" value="1"/>
</dbReference>
<gene>
    <name evidence="8" type="primary">LOC105157648</name>
</gene>
<dbReference type="PANTHER" id="PTHR47347:SF2">
    <property type="entry name" value="GOLGIN CANDIDATE 5"/>
    <property type="match status" value="1"/>
</dbReference>
<dbReference type="Proteomes" id="UP000504604">
    <property type="component" value="Linkage group LG3"/>
</dbReference>